<accession>A0ABQ3BRX8</accession>
<keyword evidence="3" id="KW-1185">Reference proteome</keyword>
<evidence type="ECO:0000256" key="1">
    <source>
        <dbReference type="SAM" id="Coils"/>
    </source>
</evidence>
<organism evidence="2 3">
    <name type="scientific">Streptomyces rubiginosohelvolus</name>
    <dbReference type="NCBI Taxonomy" id="67362"/>
    <lineage>
        <taxon>Bacteria</taxon>
        <taxon>Bacillati</taxon>
        <taxon>Actinomycetota</taxon>
        <taxon>Actinomycetes</taxon>
        <taxon>Kitasatosporales</taxon>
        <taxon>Streptomycetaceae</taxon>
        <taxon>Streptomyces</taxon>
    </lineage>
</organism>
<dbReference type="Proteomes" id="UP000624183">
    <property type="component" value="Unassembled WGS sequence"/>
</dbReference>
<proteinExistence type="predicted"/>
<protein>
    <submittedName>
        <fullName evidence="2">Uncharacterized protein</fullName>
    </submittedName>
</protein>
<feature type="coiled-coil region" evidence="1">
    <location>
        <begin position="756"/>
        <end position="783"/>
    </location>
</feature>
<keyword evidence="1" id="KW-0175">Coiled coil</keyword>
<name>A0ABQ3BRX8_9ACTN</name>
<reference evidence="3" key="1">
    <citation type="journal article" date="2019" name="Int. J. Syst. Evol. Microbiol.">
        <title>The Global Catalogue of Microorganisms (GCM) 10K type strain sequencing project: providing services to taxonomists for standard genome sequencing and annotation.</title>
        <authorList>
            <consortium name="The Broad Institute Genomics Platform"/>
            <consortium name="The Broad Institute Genome Sequencing Center for Infectious Disease"/>
            <person name="Wu L."/>
            <person name="Ma J."/>
        </authorList>
    </citation>
    <scope>NUCLEOTIDE SEQUENCE [LARGE SCALE GENOMIC DNA]</scope>
    <source>
        <strain evidence="3">JCM 4602</strain>
    </source>
</reference>
<sequence>MTTLNFVLQGRDALSRTLNGAGDAADRMRRRLDAAADDSARAIAGFSRSADGSLRDLQGNIISTDEAMRRLREGANATSTPFANASEKIGVFGERLQASLISLAPAAIPAAAGLAGAAAAVGAQLGAAGVAAGAYALALGPQIGAITKAREAQQKYEDAVAKSGRTSREAVEAEADLRAQLDQLPPATREAAVAVGMLSDNFADWSDSLAGDVMGPFTKGVAVTNALLPRTSGLVKGTAGQFDRLITMVGGGISSPGFDALNKRFTVFANDTMRDAVDGVAEFLAKVERGEVGGNIEEFLAYCEEAGPLVTDTLRNIGDAALNLIEAGSGVGMGMLDLINALSSIVAAVPPGAIAALLQMAIAIKAVRLAAAGGAAASAGLGALAGQMVLMRTAAAGAPTRLAGVSAAIATMSRTAKLAVAGTGIGLLLIALASLSEASQDAPPDVDKLTVSITKLGQSGRVSGEAVRAYGEDLGGLADSLRTLARPDVGQGIDQWIGSLVGIDTREIKNAKEDLDAVDQSLANLVSQGRAELAAAALEQLEAAMRKQGLSGKELRAELDNYQAALEGQALEQRLAAESMGLFGAQSLEVKAKLEAQKASADGLRQSIQALNDVNRQGLDGMIGFEAAIDAASKAAAENAGVLDMHNGRLVVNTEKQRTAATSLSDLAAKTDAATAAARESGASWEEVSGIYDRGRQAFIRAATQMGLNESQARSLAEQIMNTPNKTAYLRGDLDDLRAKLADAKERLRKAPSSKTAKIKGEISDLQRKIAAAQQKVDAMRGKTIVITTRHVTVGDGSAARRYGSDGSQLKYASGGHIPRFPGGGLLLGPGTSQSDSIPIWASTGEYMVKAASVDKYGVKFMDALNAGTLPVGRSAPSAGRAAPTAASSTAAPYGPPVTYNIYPRASVISVEDLRLIQRQEDARQRVGRPR</sequence>
<comment type="caution">
    <text evidence="2">The sequence shown here is derived from an EMBL/GenBank/DDBJ whole genome shotgun (WGS) entry which is preliminary data.</text>
</comment>
<evidence type="ECO:0000313" key="3">
    <source>
        <dbReference type="Proteomes" id="UP000624183"/>
    </source>
</evidence>
<dbReference type="EMBL" id="BMUW01000004">
    <property type="protein sequence ID" value="GGZ53297.1"/>
    <property type="molecule type" value="Genomic_DNA"/>
</dbReference>
<gene>
    <name evidence="2" type="ORF">GCM10010328_30140</name>
</gene>
<evidence type="ECO:0000313" key="2">
    <source>
        <dbReference type="EMBL" id="GGZ53297.1"/>
    </source>
</evidence>